<feature type="domain" description="L,D-TPase catalytic" evidence="9">
    <location>
        <begin position="338"/>
        <end position="457"/>
    </location>
</feature>
<dbReference type="UniPathway" id="UPA00219"/>
<keyword evidence="8" id="KW-0812">Transmembrane</keyword>
<evidence type="ECO:0000256" key="8">
    <source>
        <dbReference type="SAM" id="Phobius"/>
    </source>
</evidence>
<sequence>MRKSRKMLLIGAIIYVLVMIAIYMGVSVYFMKHFFPGSIINGIDCSSKTVEEAENMIANKVQDYSITIVGMDGKEGSISGARMNFAYVANGQVQALKDSQNPLVWLYAYFNPESYSMVAKTTYDKEALRSSMEKLEFFDETKIVKPEDAKIVQAGTGYRVENEVAGNELDKEKVFELLVKAVDEGDAKLDLVENDCYLKPAVYATDESLTKKVEVLNKYSNMTVTYEFGSDQEVISSDTINQWMSLDVNNNITFNESEVSDYVDRLADDYDTYGRSQPFKTSRGEHVTIQNVTYGWQIDRDGEKKELMNILKEGKSVSREPVYAQTAFARGENDIGDTYVEIDYNFQHMWYYKNGNLVIDTDVVTGNTSKNYDSPIGVFTLQDKERDATLVGEDYRTPVSYWMPYYNGVGIHDANWQPVFGGDWYKTHGSHGCINTPINIVSVIYDNIEVGTPIICYQGSTAAPPNTPVTPVAPETNTPQSESNTSQSETNKPEGETNKPGSETNTPGSETTAPQSENTPQTDIPSPENPDSPDGEE</sequence>
<keyword evidence="4 6" id="KW-0573">Peptidoglycan synthesis</keyword>
<comment type="pathway">
    <text evidence="1 6">Cell wall biogenesis; peptidoglycan biosynthesis.</text>
</comment>
<keyword evidence="8" id="KW-0472">Membrane</keyword>
<feature type="compositionally biased region" description="Low complexity" evidence="7">
    <location>
        <begin position="466"/>
        <end position="479"/>
    </location>
</feature>
<evidence type="ECO:0000256" key="7">
    <source>
        <dbReference type="SAM" id="MobiDB-lite"/>
    </source>
</evidence>
<keyword evidence="8" id="KW-1133">Transmembrane helix</keyword>
<dbReference type="InterPro" id="IPR022029">
    <property type="entry name" value="YoaR-like_PG-bd"/>
</dbReference>
<dbReference type="GO" id="GO:0016740">
    <property type="term" value="F:transferase activity"/>
    <property type="evidence" value="ECO:0007669"/>
    <property type="project" value="UniProtKB-KW"/>
</dbReference>
<keyword evidence="11" id="KW-1185">Reference proteome</keyword>
<evidence type="ECO:0000256" key="2">
    <source>
        <dbReference type="ARBA" id="ARBA00022679"/>
    </source>
</evidence>
<gene>
    <name evidence="10" type="ORF">DSM106044_02633</name>
</gene>
<keyword evidence="3 6" id="KW-0133">Cell shape</keyword>
<dbReference type="InterPro" id="IPR038063">
    <property type="entry name" value="Transpep_catalytic_dom"/>
</dbReference>
<dbReference type="Pfam" id="PF12229">
    <property type="entry name" value="PG_binding_4"/>
    <property type="match status" value="2"/>
</dbReference>
<dbReference type="SUPFAM" id="SSF141523">
    <property type="entry name" value="L,D-transpeptidase catalytic domain-like"/>
    <property type="match status" value="1"/>
</dbReference>
<dbReference type="SUPFAM" id="SSF143985">
    <property type="entry name" value="L,D-transpeptidase pre-catalytic domain-like"/>
    <property type="match status" value="1"/>
</dbReference>
<evidence type="ECO:0000256" key="3">
    <source>
        <dbReference type="ARBA" id="ARBA00022960"/>
    </source>
</evidence>
<dbReference type="GO" id="GO:0071555">
    <property type="term" value="P:cell wall organization"/>
    <property type="evidence" value="ECO:0007669"/>
    <property type="project" value="UniProtKB-UniRule"/>
</dbReference>
<dbReference type="AlphaFoldDB" id="A0A4U8Q6I7"/>
<dbReference type="EMBL" id="QGQD01000054">
    <property type="protein sequence ID" value="TLD00500.1"/>
    <property type="molecule type" value="Genomic_DNA"/>
</dbReference>
<dbReference type="InterPro" id="IPR038054">
    <property type="entry name" value="LD_TPept-like_central_sf"/>
</dbReference>
<evidence type="ECO:0000256" key="6">
    <source>
        <dbReference type="PROSITE-ProRule" id="PRU01373"/>
    </source>
</evidence>
<dbReference type="InterPro" id="IPR050979">
    <property type="entry name" value="LD-transpeptidase"/>
</dbReference>
<evidence type="ECO:0000256" key="4">
    <source>
        <dbReference type="ARBA" id="ARBA00022984"/>
    </source>
</evidence>
<dbReference type="Gene3D" id="2.40.440.10">
    <property type="entry name" value="L,D-transpeptidase catalytic domain-like"/>
    <property type="match status" value="1"/>
</dbReference>
<feature type="region of interest" description="Disordered" evidence="7">
    <location>
        <begin position="466"/>
        <end position="537"/>
    </location>
</feature>
<reference evidence="10 11" key="1">
    <citation type="journal article" date="2019" name="Anaerobe">
        <title>Detection of Robinsoniella peoriensis in multiple bone samples of a trauma patient.</title>
        <authorList>
            <person name="Schrottner P."/>
            <person name="Hartwich K."/>
            <person name="Bunk B."/>
            <person name="Schober I."/>
            <person name="Helbig S."/>
            <person name="Rudolph W.W."/>
            <person name="Gunzer F."/>
        </authorList>
    </citation>
    <scope>NUCLEOTIDE SEQUENCE [LARGE SCALE GENOMIC DNA]</scope>
    <source>
        <strain evidence="10 11">DSM 106044</strain>
    </source>
</reference>
<evidence type="ECO:0000259" key="9">
    <source>
        <dbReference type="PROSITE" id="PS52029"/>
    </source>
</evidence>
<evidence type="ECO:0000256" key="1">
    <source>
        <dbReference type="ARBA" id="ARBA00004752"/>
    </source>
</evidence>
<feature type="transmembrane region" description="Helical" evidence="8">
    <location>
        <begin position="7"/>
        <end position="31"/>
    </location>
</feature>
<feature type="active site" description="Nucleophile" evidence="6">
    <location>
        <position position="433"/>
    </location>
</feature>
<evidence type="ECO:0000256" key="5">
    <source>
        <dbReference type="ARBA" id="ARBA00023316"/>
    </source>
</evidence>
<feature type="compositionally biased region" description="Polar residues" evidence="7">
    <location>
        <begin position="499"/>
        <end position="524"/>
    </location>
</feature>
<dbReference type="Proteomes" id="UP000306509">
    <property type="component" value="Unassembled WGS sequence"/>
</dbReference>
<accession>A0A4U8Q6I7</accession>
<evidence type="ECO:0000313" key="11">
    <source>
        <dbReference type="Proteomes" id="UP000306509"/>
    </source>
</evidence>
<evidence type="ECO:0000313" key="10">
    <source>
        <dbReference type="EMBL" id="TLD00500.1"/>
    </source>
</evidence>
<dbReference type="STRING" id="180332.GCA_000797495_01354"/>
<comment type="caution">
    <text evidence="10">The sequence shown here is derived from an EMBL/GenBank/DDBJ whole genome shotgun (WGS) entry which is preliminary data.</text>
</comment>
<dbReference type="RefSeq" id="WP_161597338.1">
    <property type="nucleotide sequence ID" value="NZ_QGQD01000054.1"/>
</dbReference>
<dbReference type="PROSITE" id="PS52029">
    <property type="entry name" value="LD_TPASE"/>
    <property type="match status" value="1"/>
</dbReference>
<feature type="active site" description="Proton donor/acceptor" evidence="6">
    <location>
        <position position="412"/>
    </location>
</feature>
<organism evidence="10 11">
    <name type="scientific">Robinsoniella peoriensis</name>
    <dbReference type="NCBI Taxonomy" id="180332"/>
    <lineage>
        <taxon>Bacteria</taxon>
        <taxon>Bacillati</taxon>
        <taxon>Bacillota</taxon>
        <taxon>Clostridia</taxon>
        <taxon>Lachnospirales</taxon>
        <taxon>Lachnospiraceae</taxon>
        <taxon>Robinsoniella</taxon>
    </lineage>
</organism>
<name>A0A4U8Q6I7_9FIRM</name>
<dbReference type="GO" id="GO:0005576">
    <property type="term" value="C:extracellular region"/>
    <property type="evidence" value="ECO:0007669"/>
    <property type="project" value="TreeGrafter"/>
</dbReference>
<dbReference type="Gene3D" id="3.10.20.800">
    <property type="match status" value="1"/>
</dbReference>
<dbReference type="CDD" id="cd16913">
    <property type="entry name" value="YkuD_like"/>
    <property type="match status" value="1"/>
</dbReference>
<dbReference type="GO" id="GO:0008360">
    <property type="term" value="P:regulation of cell shape"/>
    <property type="evidence" value="ECO:0007669"/>
    <property type="project" value="UniProtKB-UniRule"/>
</dbReference>
<dbReference type="PANTHER" id="PTHR30582:SF33">
    <property type="entry name" value="EXPORTED PROTEIN"/>
    <property type="match status" value="1"/>
</dbReference>
<dbReference type="Pfam" id="PF03734">
    <property type="entry name" value="YkuD"/>
    <property type="match status" value="1"/>
</dbReference>
<keyword evidence="2" id="KW-0808">Transferase</keyword>
<dbReference type="InterPro" id="IPR005490">
    <property type="entry name" value="LD_TPept_cat_dom"/>
</dbReference>
<feature type="compositionally biased region" description="Polar residues" evidence="7">
    <location>
        <begin position="480"/>
        <end position="490"/>
    </location>
</feature>
<dbReference type="GO" id="GO:0071972">
    <property type="term" value="F:peptidoglycan L,D-transpeptidase activity"/>
    <property type="evidence" value="ECO:0007669"/>
    <property type="project" value="TreeGrafter"/>
</dbReference>
<dbReference type="GO" id="GO:0018104">
    <property type="term" value="P:peptidoglycan-protein cross-linking"/>
    <property type="evidence" value="ECO:0007669"/>
    <property type="project" value="TreeGrafter"/>
</dbReference>
<protein>
    <submittedName>
        <fullName evidence="10">Putative vancomycin resistance protein</fullName>
    </submittedName>
</protein>
<dbReference type="PANTHER" id="PTHR30582">
    <property type="entry name" value="L,D-TRANSPEPTIDASE"/>
    <property type="match status" value="1"/>
</dbReference>
<proteinExistence type="predicted"/>
<keyword evidence="5 6" id="KW-0961">Cell wall biogenesis/degradation</keyword>